<name>K0EY48_NOCB7</name>
<feature type="signal peptide" evidence="1">
    <location>
        <begin position="1"/>
        <end position="26"/>
    </location>
</feature>
<sequence>MTLVRKVATALMACGLIGSAGAPAHADQLPVPYGNGEMVRVALTDFNGPVPGANDYGCTPAPEHPDPVVLITSTFLTDAVNWTALAPYLHNQGYCVFTFNYGRDMYRFPPGVPGVDPIALSAPAIVGVVDRVLAATGAKKVDLVGHSQGGLVGRYYINALGGADKVDQMVLISSPWQILGPVDIMRPLTEIVPRALYDAIVRNGVVWPGLLTIADPWVVEQATVIQPHIEYTQITDIADEMNLSTLGGMANPAGVPNTRTVWINEVCPTDFSTHFAQPYSPTAVALVHNALDPTHPVTPPCTVVPFYAP</sequence>
<feature type="domain" description="AB hydrolase-1" evidence="2">
    <location>
        <begin position="67"/>
        <end position="177"/>
    </location>
</feature>
<dbReference type="AlphaFoldDB" id="K0EY48"/>
<keyword evidence="4" id="KW-1185">Reference proteome</keyword>
<dbReference type="RefSeq" id="WP_014983371.1">
    <property type="nucleotide sequence ID" value="NC_018681.1"/>
</dbReference>
<dbReference type="eggNOG" id="COG1075">
    <property type="taxonomic scope" value="Bacteria"/>
</dbReference>
<dbReference type="Gene3D" id="3.40.50.1820">
    <property type="entry name" value="alpha/beta hydrolase"/>
    <property type="match status" value="1"/>
</dbReference>
<dbReference type="InterPro" id="IPR000073">
    <property type="entry name" value="AB_hydrolase_1"/>
</dbReference>
<dbReference type="SUPFAM" id="SSF53474">
    <property type="entry name" value="alpha/beta-Hydrolases"/>
    <property type="match status" value="1"/>
</dbReference>
<keyword evidence="1" id="KW-0732">Signal</keyword>
<gene>
    <name evidence="3" type="ORF">O3I_012775</name>
</gene>
<accession>K0EY48</accession>
<dbReference type="STRING" id="1133849.O3I_012775"/>
<dbReference type="Proteomes" id="UP000006304">
    <property type="component" value="Chromosome"/>
</dbReference>
<proteinExistence type="predicted"/>
<feature type="chain" id="PRO_5003831072" evidence="1">
    <location>
        <begin position="27"/>
        <end position="309"/>
    </location>
</feature>
<dbReference type="EMBL" id="CP003876">
    <property type="protein sequence ID" value="AFU00516.1"/>
    <property type="molecule type" value="Genomic_DNA"/>
</dbReference>
<evidence type="ECO:0000313" key="4">
    <source>
        <dbReference type="Proteomes" id="UP000006304"/>
    </source>
</evidence>
<dbReference type="PANTHER" id="PTHR37946">
    <property type="entry name" value="SLL1969 PROTEIN"/>
    <property type="match status" value="1"/>
</dbReference>
<dbReference type="KEGG" id="nbr:O3I_012775"/>
<evidence type="ECO:0000259" key="2">
    <source>
        <dbReference type="Pfam" id="PF00561"/>
    </source>
</evidence>
<evidence type="ECO:0000313" key="3">
    <source>
        <dbReference type="EMBL" id="AFU00516.1"/>
    </source>
</evidence>
<dbReference type="Pfam" id="PF00561">
    <property type="entry name" value="Abhydrolase_1"/>
    <property type="match status" value="1"/>
</dbReference>
<protein>
    <submittedName>
        <fullName evidence="3">Lipase class 2</fullName>
    </submittedName>
</protein>
<dbReference type="HOGENOM" id="CLU_029537_1_2_11"/>
<dbReference type="InterPro" id="IPR029058">
    <property type="entry name" value="AB_hydrolase_fold"/>
</dbReference>
<organism evidence="3 4">
    <name type="scientific">Nocardia brasiliensis (strain ATCC 700358 / HUJEG-1)</name>
    <dbReference type="NCBI Taxonomy" id="1133849"/>
    <lineage>
        <taxon>Bacteria</taxon>
        <taxon>Bacillati</taxon>
        <taxon>Actinomycetota</taxon>
        <taxon>Actinomycetes</taxon>
        <taxon>Mycobacteriales</taxon>
        <taxon>Nocardiaceae</taxon>
        <taxon>Nocardia</taxon>
    </lineage>
</organism>
<dbReference type="GO" id="GO:0003824">
    <property type="term" value="F:catalytic activity"/>
    <property type="evidence" value="ECO:0007669"/>
    <property type="project" value="UniProtKB-ARBA"/>
</dbReference>
<reference evidence="3 4" key="1">
    <citation type="journal article" date="2012" name="J. Bacteriol.">
        <title>Complete genome sequence of Nocardia brasiliensis HUJEG-1.</title>
        <authorList>
            <person name="Vera-Cabrera L."/>
            <person name="Ortiz-Lopez R."/>
            <person name="Elizondo-Gonzalez R."/>
            <person name="Perez-Maya A.A."/>
            <person name="Ocampo-Candiani J."/>
        </authorList>
    </citation>
    <scope>NUCLEOTIDE SEQUENCE [LARGE SCALE GENOMIC DNA]</scope>
    <source>
        <strain evidence="4">ATCC 700358</strain>
    </source>
</reference>
<dbReference type="PANTHER" id="PTHR37946:SF1">
    <property type="entry name" value="SLL1969 PROTEIN"/>
    <property type="match status" value="1"/>
</dbReference>
<evidence type="ECO:0000256" key="1">
    <source>
        <dbReference type="SAM" id="SignalP"/>
    </source>
</evidence>